<evidence type="ECO:0000313" key="1">
    <source>
        <dbReference type="EMBL" id="TXD31663.1"/>
    </source>
</evidence>
<evidence type="ECO:0000313" key="2">
    <source>
        <dbReference type="Proteomes" id="UP000321046"/>
    </source>
</evidence>
<dbReference type="RefSeq" id="WP_146977343.1">
    <property type="nucleotide sequence ID" value="NZ_VOSL01000146.1"/>
</dbReference>
<dbReference type="Proteomes" id="UP000321046">
    <property type="component" value="Unassembled WGS sequence"/>
</dbReference>
<protein>
    <submittedName>
        <fullName evidence="1">Uncharacterized protein</fullName>
    </submittedName>
</protein>
<organism evidence="1 2">
    <name type="scientific">Lujinxingia vulgaris</name>
    <dbReference type="NCBI Taxonomy" id="2600176"/>
    <lineage>
        <taxon>Bacteria</taxon>
        <taxon>Deltaproteobacteria</taxon>
        <taxon>Bradymonadales</taxon>
        <taxon>Lujinxingiaceae</taxon>
        <taxon>Lujinxingia</taxon>
    </lineage>
</organism>
<dbReference type="OrthoDB" id="5511862at2"/>
<accession>A0A5C6X5T8</accession>
<dbReference type="AlphaFoldDB" id="A0A5C6X5T8"/>
<sequence>MMFSPPSLSSRHLLIAALAILMLGLSACGIAAFTITEDSGVIEIEGRGGSLLGLGDVFPTRIPLSVNLEQELQAQDADGAKAVYLTDLTFGLESDSEEPNFDFIDEVTITIESTRDGSDLPAVELAWRDPAPEGATDFALEIEDGVNLKPYIEEGMRLSSDASGSAPEQTARFRVIADFRVEVL</sequence>
<reference evidence="1 2" key="1">
    <citation type="submission" date="2019-08" db="EMBL/GenBank/DDBJ databases">
        <title>Bradymonadales sp. TMQ2.</title>
        <authorList>
            <person name="Liang Q."/>
        </authorList>
    </citation>
    <scope>NUCLEOTIDE SEQUENCE [LARGE SCALE GENOMIC DNA]</scope>
    <source>
        <strain evidence="1 2">TMQ2</strain>
    </source>
</reference>
<gene>
    <name evidence="1" type="ORF">FRC96_20350</name>
</gene>
<comment type="caution">
    <text evidence="1">The sequence shown here is derived from an EMBL/GenBank/DDBJ whole genome shotgun (WGS) entry which is preliminary data.</text>
</comment>
<name>A0A5C6X5T8_9DELT</name>
<proteinExistence type="predicted"/>
<dbReference type="EMBL" id="VOSL01000146">
    <property type="protein sequence ID" value="TXD31663.1"/>
    <property type="molecule type" value="Genomic_DNA"/>
</dbReference>